<dbReference type="PRINTS" id="PR00301">
    <property type="entry name" value="HEATSHOCK70"/>
</dbReference>
<evidence type="ECO:0000256" key="3">
    <source>
        <dbReference type="RuleBase" id="RU003322"/>
    </source>
</evidence>
<dbReference type="AlphaFoldDB" id="A0A0A1U291"/>
<dbReference type="GO" id="GO:0005524">
    <property type="term" value="F:ATP binding"/>
    <property type="evidence" value="ECO:0007669"/>
    <property type="project" value="UniProtKB-KW"/>
</dbReference>
<organism evidence="4 5">
    <name type="scientific">Entamoeba invadens IP1</name>
    <dbReference type="NCBI Taxonomy" id="370355"/>
    <lineage>
        <taxon>Eukaryota</taxon>
        <taxon>Amoebozoa</taxon>
        <taxon>Evosea</taxon>
        <taxon>Archamoebae</taxon>
        <taxon>Mastigamoebida</taxon>
        <taxon>Entamoebidae</taxon>
        <taxon>Entamoeba</taxon>
    </lineage>
</organism>
<comment type="similarity">
    <text evidence="3">Belongs to the heat shock protein 70 family.</text>
</comment>
<dbReference type="SUPFAM" id="SSF100920">
    <property type="entry name" value="Heat shock protein 70kD (HSP70), peptide-binding domain"/>
    <property type="match status" value="1"/>
</dbReference>
<dbReference type="SUPFAM" id="SSF53067">
    <property type="entry name" value="Actin-like ATPase domain"/>
    <property type="match status" value="2"/>
</dbReference>
<evidence type="ECO:0000256" key="1">
    <source>
        <dbReference type="ARBA" id="ARBA00022741"/>
    </source>
</evidence>
<keyword evidence="2 3" id="KW-0067">ATP-binding</keyword>
<dbReference type="InterPro" id="IPR043129">
    <property type="entry name" value="ATPase_NBD"/>
</dbReference>
<dbReference type="Gene3D" id="3.30.30.30">
    <property type="match status" value="1"/>
</dbReference>
<dbReference type="InterPro" id="IPR013126">
    <property type="entry name" value="Hsp_70_fam"/>
</dbReference>
<keyword evidence="5" id="KW-1185">Reference proteome</keyword>
<name>A0A0A1U291_ENTIV</name>
<dbReference type="OMA" id="YRETSIV"/>
<dbReference type="Gene3D" id="3.30.420.40">
    <property type="match status" value="2"/>
</dbReference>
<accession>A0A0A1U291</accession>
<dbReference type="GO" id="GO:0140662">
    <property type="term" value="F:ATP-dependent protein folding chaperone"/>
    <property type="evidence" value="ECO:0007669"/>
    <property type="project" value="InterPro"/>
</dbReference>
<keyword evidence="1 3" id="KW-0547">Nucleotide-binding</keyword>
<evidence type="ECO:0000256" key="2">
    <source>
        <dbReference type="ARBA" id="ARBA00022840"/>
    </source>
</evidence>
<dbReference type="VEuPathDB" id="AmoebaDB:EIN_308190"/>
<dbReference type="InterPro" id="IPR018181">
    <property type="entry name" value="Heat_shock_70_CS"/>
</dbReference>
<dbReference type="Gene3D" id="3.90.640.10">
    <property type="entry name" value="Actin, Chain A, domain 4"/>
    <property type="match status" value="1"/>
</dbReference>
<dbReference type="RefSeq" id="XP_004186099.1">
    <property type="nucleotide sequence ID" value="XM_004186051.1"/>
</dbReference>
<proteinExistence type="inferred from homology"/>
<evidence type="ECO:0000313" key="4">
    <source>
        <dbReference type="EMBL" id="ELP86753.1"/>
    </source>
</evidence>
<dbReference type="PANTHER" id="PTHR19375">
    <property type="entry name" value="HEAT SHOCK PROTEIN 70KDA"/>
    <property type="match status" value="1"/>
</dbReference>
<protein>
    <submittedName>
        <fullName evidence="4">Heat shock protein SSA1, putative</fullName>
    </submittedName>
</protein>
<dbReference type="Gene3D" id="2.60.34.10">
    <property type="entry name" value="Substrate Binding Domain Of DNAk, Chain A, domain 1"/>
    <property type="match status" value="1"/>
</dbReference>
<dbReference type="OrthoDB" id="3789372at2759"/>
<gene>
    <name evidence="4" type="ORF">EIN_308190</name>
</gene>
<dbReference type="EMBL" id="KB206936">
    <property type="protein sequence ID" value="ELP86753.1"/>
    <property type="molecule type" value="Genomic_DNA"/>
</dbReference>
<dbReference type="Proteomes" id="UP000014680">
    <property type="component" value="Unassembled WGS sequence"/>
</dbReference>
<dbReference type="KEGG" id="eiv:EIN_308190"/>
<keyword evidence="4" id="KW-0346">Stress response</keyword>
<evidence type="ECO:0000313" key="5">
    <source>
        <dbReference type="Proteomes" id="UP000014680"/>
    </source>
</evidence>
<dbReference type="GeneID" id="14885732"/>
<dbReference type="Pfam" id="PF00012">
    <property type="entry name" value="HSP70"/>
    <property type="match status" value="1"/>
</dbReference>
<dbReference type="InterPro" id="IPR029047">
    <property type="entry name" value="HSP70_peptide-bd_sf"/>
</dbReference>
<dbReference type="PROSITE" id="PS00297">
    <property type="entry name" value="HSP70_1"/>
    <property type="match status" value="1"/>
</dbReference>
<dbReference type="PROSITE" id="PS00329">
    <property type="entry name" value="HSP70_2"/>
    <property type="match status" value="1"/>
</dbReference>
<reference evidence="4 5" key="1">
    <citation type="submission" date="2012-10" db="EMBL/GenBank/DDBJ databases">
        <authorList>
            <person name="Zafar N."/>
            <person name="Inman J."/>
            <person name="Hall N."/>
            <person name="Lorenzi H."/>
            <person name="Caler E."/>
        </authorList>
    </citation>
    <scope>NUCLEOTIDE SEQUENCE [LARGE SCALE GENOMIC DNA]</scope>
    <source>
        <strain evidence="4 5">IP1</strain>
    </source>
</reference>
<sequence>MEVILGIDLGTTYSCVKRFNVTTQEVESVIFSNRDSLLRSTVNFDNGQIVVGGTPSSNCFCDVKRLIGLKMTDTEILPDLQKFSFGVEAKENNEIVLILQKRNDETYKCSPEELTAVVLYKLKMSSLVGLPPTTPVKAVITVPSQFIEPQLLAVEFAAKMAGITVIRLEREPTAAFFAYKQLKYSKEDLSHGTMTVLVFDFGGGTLDVSIVEMSGARTRVKATCGNNHLGGLDIDEVIKQHVLDELKVVDEETYTKLCVTSSAERKRQRMKTLALHCEEAKIKLFSNDVERCLIEPFEEVDFQMVLERHQVEKWCEVVFEECMVVVRKCLAKARLDKHDIDRVLAIGGSSKIDKIKEMLYRETSIVVEQDVDPKEVVSIGACLLAKDILQQTQDISLPEEIVCSPLQIGNFNKDKKLSLVTVINENEPMPCKKEISAVTFFDNQTSVKIHVFQGGREIQFFTVDNIPKYPKGICKFAVTFEITANGFLKVDARLVRPSFKTAEKSVTVNIQHKNSRQGEIDHFQTLTRKII</sequence>